<dbReference type="GO" id="GO:0044205">
    <property type="term" value="P:'de novo' UMP biosynthetic process"/>
    <property type="evidence" value="ECO:0007669"/>
    <property type="project" value="UniProtKB-UniPathway"/>
</dbReference>
<evidence type="ECO:0000256" key="5">
    <source>
        <dbReference type="ARBA" id="ARBA00022793"/>
    </source>
</evidence>
<keyword evidence="6" id="KW-0665">Pyrimidine biosynthesis</keyword>
<keyword evidence="5" id="KW-0210">Decarboxylase</keyword>
<comment type="pathway">
    <text evidence="1">Pyrimidine metabolism; UMP biosynthesis via de novo pathway; UMP from orotate: step 2/2.</text>
</comment>
<protein>
    <recommendedName>
        <fullName evidence="4">Orotidine 5'-phosphate decarboxylase</fullName>
        <ecNumber evidence="3">4.1.1.23</ecNumber>
    </recommendedName>
    <alternativeName>
        <fullName evidence="8">OMP decarboxylase</fullName>
    </alternativeName>
</protein>
<dbReference type="HAMAP" id="MF_01215">
    <property type="entry name" value="OMPdecase_type2"/>
    <property type="match status" value="1"/>
</dbReference>
<dbReference type="Pfam" id="PF00215">
    <property type="entry name" value="OMPdecase"/>
    <property type="match status" value="1"/>
</dbReference>
<dbReference type="GO" id="GO:0004590">
    <property type="term" value="F:orotidine-5'-phosphate decarboxylase activity"/>
    <property type="evidence" value="ECO:0007669"/>
    <property type="project" value="UniProtKB-EC"/>
</dbReference>
<name>A0A0F9BX26_9ZZZZ</name>
<dbReference type="SMART" id="SM00934">
    <property type="entry name" value="OMPdecase"/>
    <property type="match status" value="1"/>
</dbReference>
<keyword evidence="7" id="KW-0456">Lyase</keyword>
<evidence type="ECO:0000256" key="6">
    <source>
        <dbReference type="ARBA" id="ARBA00022975"/>
    </source>
</evidence>
<evidence type="ECO:0000256" key="9">
    <source>
        <dbReference type="ARBA" id="ARBA00049157"/>
    </source>
</evidence>
<evidence type="ECO:0000256" key="8">
    <source>
        <dbReference type="ARBA" id="ARBA00033428"/>
    </source>
</evidence>
<sequence length="307" mass="34886">MFFIEKLIQLIKEKKSVVCMGLDPRLEQDDQIPEFLKKEFKHPDKIILEFNKQLIEETHDLIPIIKPQIAFYEKYEALNALKETISFAHKNDLLVILDAKRNDIGSTSAAYAYSIFKNFRADACTINAYLGIDGVRPFLDYKEKGIFILVKTSNPSSSDFQDLFSTKLPNVPDEEIEYHSKKIILQRNYIAMAELVRDWGSDLLRFSNFSNLGAVVGATYPKELKAIRNIIKDSFFLIPGYGVQGAKAKDIKHGFSDKGLGGIVNSSRGIIYAYHKDKKYSPTNFSKAARDVITNMNKNINKEIGLV</sequence>
<comment type="catalytic activity">
    <reaction evidence="9">
        <text>orotidine 5'-phosphate + H(+) = UMP + CO2</text>
        <dbReference type="Rhea" id="RHEA:11596"/>
        <dbReference type="ChEBI" id="CHEBI:15378"/>
        <dbReference type="ChEBI" id="CHEBI:16526"/>
        <dbReference type="ChEBI" id="CHEBI:57538"/>
        <dbReference type="ChEBI" id="CHEBI:57865"/>
        <dbReference type="EC" id="4.1.1.23"/>
    </reaction>
</comment>
<evidence type="ECO:0000256" key="3">
    <source>
        <dbReference type="ARBA" id="ARBA00012321"/>
    </source>
</evidence>
<proteinExistence type="inferred from homology"/>
<accession>A0A0F9BX26</accession>
<evidence type="ECO:0000313" key="11">
    <source>
        <dbReference type="EMBL" id="KKL18462.1"/>
    </source>
</evidence>
<dbReference type="GO" id="GO:0006207">
    <property type="term" value="P:'de novo' pyrimidine nucleobase biosynthetic process"/>
    <property type="evidence" value="ECO:0007669"/>
    <property type="project" value="InterPro"/>
</dbReference>
<evidence type="ECO:0000259" key="10">
    <source>
        <dbReference type="SMART" id="SM00934"/>
    </source>
</evidence>
<dbReference type="InterPro" id="IPR011060">
    <property type="entry name" value="RibuloseP-bd_barrel"/>
</dbReference>
<evidence type="ECO:0000256" key="2">
    <source>
        <dbReference type="ARBA" id="ARBA00008847"/>
    </source>
</evidence>
<dbReference type="AlphaFoldDB" id="A0A0F9BX26"/>
<comment type="similarity">
    <text evidence="2">Belongs to the OMP decarboxylase family. Type 2 subfamily.</text>
</comment>
<dbReference type="UniPathway" id="UPA00070">
    <property type="reaction ID" value="UER00120"/>
</dbReference>
<evidence type="ECO:0000256" key="4">
    <source>
        <dbReference type="ARBA" id="ARBA00021923"/>
    </source>
</evidence>
<feature type="domain" description="Orotidine 5'-phosphate decarboxylase" evidence="10">
    <location>
        <begin position="17"/>
        <end position="280"/>
    </location>
</feature>
<gene>
    <name evidence="11" type="ORF">LCGC14_2475290</name>
</gene>
<evidence type="ECO:0000256" key="7">
    <source>
        <dbReference type="ARBA" id="ARBA00023239"/>
    </source>
</evidence>
<dbReference type="InterPro" id="IPR001754">
    <property type="entry name" value="OMPdeCOase_dom"/>
</dbReference>
<dbReference type="EC" id="4.1.1.23" evidence="3"/>
<dbReference type="PANTHER" id="PTHR43375:SF1">
    <property type="entry name" value="OROTIDINE 5'-PHOSPHATE DECARBOXYLASE"/>
    <property type="match status" value="1"/>
</dbReference>
<dbReference type="SUPFAM" id="SSF51366">
    <property type="entry name" value="Ribulose-phoshate binding barrel"/>
    <property type="match status" value="1"/>
</dbReference>
<dbReference type="InterPro" id="IPR013785">
    <property type="entry name" value="Aldolase_TIM"/>
</dbReference>
<evidence type="ECO:0000256" key="1">
    <source>
        <dbReference type="ARBA" id="ARBA00004861"/>
    </source>
</evidence>
<dbReference type="PANTHER" id="PTHR43375">
    <property type="entry name" value="OROTIDINE 5'-PHOSPHATE DECARBOXYLASE"/>
    <property type="match status" value="1"/>
</dbReference>
<reference evidence="11" key="1">
    <citation type="journal article" date="2015" name="Nature">
        <title>Complex archaea that bridge the gap between prokaryotes and eukaryotes.</title>
        <authorList>
            <person name="Spang A."/>
            <person name="Saw J.H."/>
            <person name="Jorgensen S.L."/>
            <person name="Zaremba-Niedzwiedzka K."/>
            <person name="Martijn J."/>
            <person name="Lind A.E."/>
            <person name="van Eijk R."/>
            <person name="Schleper C."/>
            <person name="Guy L."/>
            <person name="Ettema T.J."/>
        </authorList>
    </citation>
    <scope>NUCLEOTIDE SEQUENCE</scope>
</reference>
<organism evidence="11">
    <name type="scientific">marine sediment metagenome</name>
    <dbReference type="NCBI Taxonomy" id="412755"/>
    <lineage>
        <taxon>unclassified sequences</taxon>
        <taxon>metagenomes</taxon>
        <taxon>ecological metagenomes</taxon>
    </lineage>
</organism>
<comment type="caution">
    <text evidence="11">The sequence shown here is derived from an EMBL/GenBank/DDBJ whole genome shotgun (WGS) entry which is preliminary data.</text>
</comment>
<dbReference type="CDD" id="cd04725">
    <property type="entry name" value="OMP_decarboxylase_like"/>
    <property type="match status" value="1"/>
</dbReference>
<dbReference type="Gene3D" id="3.20.20.70">
    <property type="entry name" value="Aldolase class I"/>
    <property type="match status" value="1"/>
</dbReference>
<dbReference type="NCBIfam" id="TIGR02127">
    <property type="entry name" value="pyrF_sub2"/>
    <property type="match status" value="1"/>
</dbReference>
<dbReference type="InterPro" id="IPR011995">
    <property type="entry name" value="OMPdecase_type-2"/>
</dbReference>
<dbReference type="EMBL" id="LAZR01038861">
    <property type="protein sequence ID" value="KKL18462.1"/>
    <property type="molecule type" value="Genomic_DNA"/>
</dbReference>